<gene>
    <name evidence="3" type="ORF">ABB07_01835</name>
</gene>
<proteinExistence type="predicted"/>
<dbReference type="InterPro" id="IPR050791">
    <property type="entry name" value="Aldo-Keto_reductase"/>
</dbReference>
<keyword evidence="1" id="KW-0560">Oxidoreductase</keyword>
<evidence type="ECO:0000313" key="4">
    <source>
        <dbReference type="Proteomes" id="UP000035366"/>
    </source>
</evidence>
<feature type="domain" description="NADP-dependent oxidoreductase" evidence="2">
    <location>
        <begin position="19"/>
        <end position="311"/>
    </location>
</feature>
<dbReference type="EMBL" id="CP011497">
    <property type="protein sequence ID" value="AKJ08819.1"/>
    <property type="molecule type" value="Genomic_DNA"/>
</dbReference>
<dbReference type="CDD" id="cd19076">
    <property type="entry name" value="AKR_AKR13A_13D"/>
    <property type="match status" value="1"/>
</dbReference>
<evidence type="ECO:0000313" key="3">
    <source>
        <dbReference type="EMBL" id="AKJ08819.1"/>
    </source>
</evidence>
<name>A0ABM5TD01_9ACTN</name>
<dbReference type="InterPro" id="IPR036812">
    <property type="entry name" value="NAD(P)_OxRdtase_dom_sf"/>
</dbReference>
<reference evidence="3 4" key="1">
    <citation type="journal article" date="2015" name="ISME J.">
        <title>Draft Genome Sequence of Streptomyces incarnatus NRRL8089, which Produces the Nucleoside Antibiotic Sinefungin.</title>
        <authorList>
            <person name="Oshima K."/>
            <person name="Hattori M."/>
            <person name="Shimizu H."/>
            <person name="Fukuda K."/>
            <person name="Nemoto M."/>
            <person name="Inagaki K."/>
            <person name="Tamura T."/>
        </authorList>
    </citation>
    <scope>NUCLEOTIDE SEQUENCE [LARGE SCALE GENOMIC DNA]</scope>
    <source>
        <strain evidence="3 4">NRRL 8089</strain>
    </source>
</reference>
<evidence type="ECO:0000259" key="2">
    <source>
        <dbReference type="Pfam" id="PF00248"/>
    </source>
</evidence>
<dbReference type="Gene3D" id="3.20.20.100">
    <property type="entry name" value="NADP-dependent oxidoreductase domain"/>
    <property type="match status" value="1"/>
</dbReference>
<dbReference type="PANTHER" id="PTHR43625">
    <property type="entry name" value="AFLATOXIN B1 ALDEHYDE REDUCTASE"/>
    <property type="match status" value="1"/>
</dbReference>
<dbReference type="SUPFAM" id="SSF51430">
    <property type="entry name" value="NAD(P)-linked oxidoreductase"/>
    <property type="match status" value="1"/>
</dbReference>
<sequence>MSDGLPTRRLGTLEVAAQGLGGLGISEFYGPTDDAESIATIHRALDLGVTLIDTADVYGNGASEELIGKALAGSRREQAVVATKFGVVRSGSGIGHAVRGDAAYVRQAADDSLHRLGLDHIDLYFQARVDPAVPIEETVGALAELVTAGKVRFIGLSEAAAATIRRAHAVHPITALQTEWSLWSRGIEAETAPTARELGIGIVPNAPLGRGFLTGRYRDVSAFGEHDFRRLAQPRLTARNLPHNLALVDRLAPLAKDKGVTVGQLALAWVHHRGSDVVPIPGTRRVDHLEENLAAATLDLTADELAAVEEALPAQEVEGTRLTEFSLQFTDR</sequence>
<keyword evidence="4" id="KW-1185">Reference proteome</keyword>
<dbReference type="Pfam" id="PF00248">
    <property type="entry name" value="Aldo_ket_red"/>
    <property type="match status" value="1"/>
</dbReference>
<dbReference type="RefSeq" id="WP_208896919.1">
    <property type="nucleotide sequence ID" value="NZ_CP011497.1"/>
</dbReference>
<organism evidence="3 4">
    <name type="scientific">Streptomyces incarnatus</name>
    <dbReference type="NCBI Taxonomy" id="665007"/>
    <lineage>
        <taxon>Bacteria</taxon>
        <taxon>Bacillati</taxon>
        <taxon>Actinomycetota</taxon>
        <taxon>Actinomycetes</taxon>
        <taxon>Kitasatosporales</taxon>
        <taxon>Streptomycetaceae</taxon>
        <taxon>Streptomyces</taxon>
    </lineage>
</organism>
<accession>A0ABM5TD01</accession>
<evidence type="ECO:0000256" key="1">
    <source>
        <dbReference type="ARBA" id="ARBA00023002"/>
    </source>
</evidence>
<dbReference type="Proteomes" id="UP000035366">
    <property type="component" value="Chromosome"/>
</dbReference>
<protein>
    <submittedName>
        <fullName evidence="3">Aldo/keto reductase</fullName>
    </submittedName>
</protein>
<dbReference type="PANTHER" id="PTHR43625:SF40">
    <property type="entry name" value="ALDO-KETO REDUCTASE YAKC [NADP(+)]"/>
    <property type="match status" value="1"/>
</dbReference>
<dbReference type="InterPro" id="IPR023210">
    <property type="entry name" value="NADP_OxRdtase_dom"/>
</dbReference>